<feature type="signal peptide" evidence="9">
    <location>
        <begin position="1"/>
        <end position="20"/>
    </location>
</feature>
<evidence type="ECO:0000256" key="7">
    <source>
        <dbReference type="ARBA" id="ARBA00023237"/>
    </source>
</evidence>
<evidence type="ECO:0000256" key="6">
    <source>
        <dbReference type="ARBA" id="ARBA00023136"/>
    </source>
</evidence>
<comment type="similarity">
    <text evidence="8">Belongs to the TonB-dependent receptor family.</text>
</comment>
<organism evidence="11 12">
    <name type="scientific">Reichenbachiella agarivorans</name>
    <dbReference type="NCBI Taxonomy" id="2979464"/>
    <lineage>
        <taxon>Bacteria</taxon>
        <taxon>Pseudomonadati</taxon>
        <taxon>Bacteroidota</taxon>
        <taxon>Cytophagia</taxon>
        <taxon>Cytophagales</taxon>
        <taxon>Reichenbachiellaceae</taxon>
        <taxon>Reichenbachiella</taxon>
    </lineage>
</organism>
<keyword evidence="5 9" id="KW-0732">Signal</keyword>
<dbReference type="Pfam" id="PF13715">
    <property type="entry name" value="CarbopepD_reg_2"/>
    <property type="match status" value="1"/>
</dbReference>
<keyword evidence="4 8" id="KW-0812">Transmembrane</keyword>
<keyword evidence="7 8" id="KW-0998">Cell outer membrane</keyword>
<keyword evidence="2 8" id="KW-0813">Transport</keyword>
<evidence type="ECO:0000256" key="9">
    <source>
        <dbReference type="SAM" id="SignalP"/>
    </source>
</evidence>
<dbReference type="InterPro" id="IPR039426">
    <property type="entry name" value="TonB-dep_rcpt-like"/>
</dbReference>
<evidence type="ECO:0000256" key="4">
    <source>
        <dbReference type="ARBA" id="ARBA00022692"/>
    </source>
</evidence>
<keyword evidence="12" id="KW-1185">Reference proteome</keyword>
<keyword evidence="6 8" id="KW-0472">Membrane</keyword>
<dbReference type="SUPFAM" id="SSF49464">
    <property type="entry name" value="Carboxypeptidase regulatory domain-like"/>
    <property type="match status" value="1"/>
</dbReference>
<protein>
    <submittedName>
        <fullName evidence="11">TonB-dependent receptor</fullName>
    </submittedName>
</protein>
<evidence type="ECO:0000259" key="10">
    <source>
        <dbReference type="Pfam" id="PF07715"/>
    </source>
</evidence>
<evidence type="ECO:0000313" key="11">
    <source>
        <dbReference type="EMBL" id="UXP32340.1"/>
    </source>
</evidence>
<dbReference type="SUPFAM" id="SSF56935">
    <property type="entry name" value="Porins"/>
    <property type="match status" value="1"/>
</dbReference>
<comment type="subcellular location">
    <subcellularLocation>
        <location evidence="1 8">Cell outer membrane</location>
        <topology evidence="1 8">Multi-pass membrane protein</topology>
    </subcellularLocation>
</comment>
<dbReference type="InterPro" id="IPR008969">
    <property type="entry name" value="CarboxyPept-like_regulatory"/>
</dbReference>
<sequence>MLKIFATIILPHIICFASMAQSISGIITDEQGEALPGATIQLMGGTKGAATDMGGRFLIQELTKGKHRLKISAIGYDSQVVELDTRTQETQTLNIKLLESITSLNEITITGKSEATLVREQAYAVSVVEAKTFKNASTDVNQILNRVSGINIRQSGGMGSSFNLSLNGLSGNRVRTFINGIPMDYFGSSLSLNNFPANLVSTIEIYKGAVPIHLSSDALGGAINIITDTRPITYLDASYSFGSFNTHTGALNGQWHDKKSGLTLRVKSFYNHSDNDYPIDVQILNTETGKLDDEYTEVKRFHDAYDSKMAWIEVGIMNKSYADELMVGAVVSDNYKELQQNPYATGTSAYPVGEATAQSDIKIINLSYRKKNLLVENLNTRAYAVYLDSNEEYLDISANQYDWFGDYKPDVHPTTGELGRKTHFYLNRKNFLANANAEYAITAQHNLSINYSINRLELQGHDDYQPQNNTQFSNPNLTNKQVIGLGYTNNALSDRLKTTVFGKSYHYLLQSNVAEYDGEDTELFETKEQKIGYGLASTFFLKTNIQLKVSYEKAYRFPESYEMYGDGLNVIPNPELIPESSNNFNVGMRFNSISERSNQYMIEVNGFVRDSRDYIRFEPRLNRSTYVNDKSVLAKGIDLAARYAIASQFTIGLGGTYLDLRNNDKSSSLYGDRLPNEPFLFGNLILSYQKANLFMKSDQLSITNTNRYVHDFYLKWPSLAAQGKSTIQSRFTNDLQLTYSLQEGRYNLSFLVSNIMDAKVYDNFNQQNPGRAFNLKLRYFISKN</sequence>
<dbReference type="Gene3D" id="2.170.130.10">
    <property type="entry name" value="TonB-dependent receptor, plug domain"/>
    <property type="match status" value="1"/>
</dbReference>
<evidence type="ECO:0000313" key="12">
    <source>
        <dbReference type="Proteomes" id="UP001065174"/>
    </source>
</evidence>
<dbReference type="Proteomes" id="UP001065174">
    <property type="component" value="Chromosome"/>
</dbReference>
<dbReference type="PANTHER" id="PTHR30069:SF29">
    <property type="entry name" value="HEMOGLOBIN AND HEMOGLOBIN-HAPTOGLOBIN-BINDING PROTEIN 1-RELATED"/>
    <property type="match status" value="1"/>
</dbReference>
<evidence type="ECO:0000256" key="5">
    <source>
        <dbReference type="ARBA" id="ARBA00022729"/>
    </source>
</evidence>
<proteinExistence type="inferred from homology"/>
<dbReference type="InterPro" id="IPR036942">
    <property type="entry name" value="Beta-barrel_TonB_sf"/>
</dbReference>
<evidence type="ECO:0000256" key="1">
    <source>
        <dbReference type="ARBA" id="ARBA00004571"/>
    </source>
</evidence>
<dbReference type="PANTHER" id="PTHR30069">
    <property type="entry name" value="TONB-DEPENDENT OUTER MEMBRANE RECEPTOR"/>
    <property type="match status" value="1"/>
</dbReference>
<keyword evidence="11" id="KW-0675">Receptor</keyword>
<keyword evidence="3 8" id="KW-1134">Transmembrane beta strand</keyword>
<gene>
    <name evidence="11" type="ORF">N6H18_18535</name>
</gene>
<dbReference type="EMBL" id="CP106679">
    <property type="protein sequence ID" value="UXP32340.1"/>
    <property type="molecule type" value="Genomic_DNA"/>
</dbReference>
<dbReference type="Gene3D" id="2.40.170.20">
    <property type="entry name" value="TonB-dependent receptor, beta-barrel domain"/>
    <property type="match status" value="1"/>
</dbReference>
<dbReference type="InterPro" id="IPR012910">
    <property type="entry name" value="Plug_dom"/>
</dbReference>
<evidence type="ECO:0000256" key="8">
    <source>
        <dbReference type="PROSITE-ProRule" id="PRU01360"/>
    </source>
</evidence>
<dbReference type="Pfam" id="PF07715">
    <property type="entry name" value="Plug"/>
    <property type="match status" value="1"/>
</dbReference>
<dbReference type="Gene3D" id="2.60.40.1120">
    <property type="entry name" value="Carboxypeptidase-like, regulatory domain"/>
    <property type="match status" value="1"/>
</dbReference>
<accession>A0ABY6CVQ9</accession>
<reference evidence="11" key="1">
    <citation type="submission" date="2022-09" db="EMBL/GenBank/DDBJ databases">
        <title>Comparative genomics and taxonomic characterization of three novel marine species of genus Reichenbachiella exhibiting antioxidant and polysaccharide degradation activities.</title>
        <authorList>
            <person name="Muhammad N."/>
            <person name="Lee Y.-J."/>
            <person name="Ko J."/>
            <person name="Kim S.-G."/>
        </authorList>
    </citation>
    <scope>NUCLEOTIDE SEQUENCE</scope>
    <source>
        <strain evidence="11">BKB1-1</strain>
    </source>
</reference>
<feature type="domain" description="TonB-dependent receptor plug" evidence="10">
    <location>
        <begin position="119"/>
        <end position="222"/>
    </location>
</feature>
<dbReference type="PROSITE" id="PS52016">
    <property type="entry name" value="TONB_DEPENDENT_REC_3"/>
    <property type="match status" value="1"/>
</dbReference>
<dbReference type="InterPro" id="IPR037066">
    <property type="entry name" value="Plug_dom_sf"/>
</dbReference>
<feature type="chain" id="PRO_5046211261" evidence="9">
    <location>
        <begin position="21"/>
        <end position="784"/>
    </location>
</feature>
<dbReference type="RefSeq" id="WP_262309776.1">
    <property type="nucleotide sequence ID" value="NZ_CP106679.1"/>
</dbReference>
<evidence type="ECO:0000256" key="2">
    <source>
        <dbReference type="ARBA" id="ARBA00022448"/>
    </source>
</evidence>
<name>A0ABY6CVQ9_9BACT</name>
<evidence type="ECO:0000256" key="3">
    <source>
        <dbReference type="ARBA" id="ARBA00022452"/>
    </source>
</evidence>